<evidence type="ECO:0000313" key="3">
    <source>
        <dbReference type="Proteomes" id="UP000256328"/>
    </source>
</evidence>
<dbReference type="Proteomes" id="UP000256328">
    <property type="component" value="Unassembled WGS sequence"/>
</dbReference>
<gene>
    <name evidence="2" type="ORF">BP5796_01391</name>
</gene>
<dbReference type="EMBL" id="PDLN01000002">
    <property type="protein sequence ID" value="RDW91997.1"/>
    <property type="molecule type" value="Genomic_DNA"/>
</dbReference>
<sequence length="160" mass="17160">MPPTKLSSFLMTLLALLNAFTCTTAQALIGSDGARRCAVPPPRSITTYLCKDPGYGECLMQRNLVSDACNPIAADLRVRLQFLRAAQLRGGCDEVVRGDDGVSVGKPRLGYGWGLEQQDCFMELYGEAAGLDVLMALSGKAFRVASGVWYLGEIPSSYGS</sequence>
<accession>A0A3D8T094</accession>
<organism evidence="2 3">
    <name type="scientific">Coleophoma crateriformis</name>
    <dbReference type="NCBI Taxonomy" id="565419"/>
    <lineage>
        <taxon>Eukaryota</taxon>
        <taxon>Fungi</taxon>
        <taxon>Dikarya</taxon>
        <taxon>Ascomycota</taxon>
        <taxon>Pezizomycotina</taxon>
        <taxon>Leotiomycetes</taxon>
        <taxon>Helotiales</taxon>
        <taxon>Dermateaceae</taxon>
        <taxon>Coleophoma</taxon>
    </lineage>
</organism>
<keyword evidence="1" id="KW-0732">Signal</keyword>
<keyword evidence="3" id="KW-1185">Reference proteome</keyword>
<reference evidence="2 3" key="1">
    <citation type="journal article" date="2018" name="IMA Fungus">
        <title>IMA Genome-F 9: Draft genome sequence of Annulohypoxylon stygium, Aspergillus mulundensis, Berkeleyomyces basicola (syn. Thielaviopsis basicola), Ceratocystis smalleyi, two Cercospora beticola strains, Coleophoma cylindrospora, Fusarium fracticaudum, Phialophora cf. hyalina, and Morchella septimelata.</title>
        <authorList>
            <person name="Wingfield B.D."/>
            <person name="Bills G.F."/>
            <person name="Dong Y."/>
            <person name="Huang W."/>
            <person name="Nel W.J."/>
            <person name="Swalarsk-Parry B.S."/>
            <person name="Vaghefi N."/>
            <person name="Wilken P.M."/>
            <person name="An Z."/>
            <person name="de Beer Z.W."/>
            <person name="De Vos L."/>
            <person name="Chen L."/>
            <person name="Duong T.A."/>
            <person name="Gao Y."/>
            <person name="Hammerbacher A."/>
            <person name="Kikkert J.R."/>
            <person name="Li Y."/>
            <person name="Li H."/>
            <person name="Li K."/>
            <person name="Li Q."/>
            <person name="Liu X."/>
            <person name="Ma X."/>
            <person name="Naidoo K."/>
            <person name="Pethybridge S.J."/>
            <person name="Sun J."/>
            <person name="Steenkamp E.T."/>
            <person name="van der Nest M.A."/>
            <person name="van Wyk S."/>
            <person name="Wingfield M.J."/>
            <person name="Xiong C."/>
            <person name="Yue Q."/>
            <person name="Zhang X."/>
        </authorList>
    </citation>
    <scope>NUCLEOTIDE SEQUENCE [LARGE SCALE GENOMIC DNA]</scope>
    <source>
        <strain evidence="2 3">BP5796</strain>
    </source>
</reference>
<name>A0A3D8T094_9HELO</name>
<feature type="signal peptide" evidence="1">
    <location>
        <begin position="1"/>
        <end position="25"/>
    </location>
</feature>
<evidence type="ECO:0000313" key="2">
    <source>
        <dbReference type="EMBL" id="RDW91997.1"/>
    </source>
</evidence>
<feature type="chain" id="PRO_5017599837" evidence="1">
    <location>
        <begin position="26"/>
        <end position="160"/>
    </location>
</feature>
<evidence type="ECO:0000256" key="1">
    <source>
        <dbReference type="SAM" id="SignalP"/>
    </source>
</evidence>
<proteinExistence type="predicted"/>
<comment type="caution">
    <text evidence="2">The sequence shown here is derived from an EMBL/GenBank/DDBJ whole genome shotgun (WGS) entry which is preliminary data.</text>
</comment>
<dbReference type="AlphaFoldDB" id="A0A3D8T094"/>
<protein>
    <submittedName>
        <fullName evidence="2">Uncharacterized protein</fullName>
    </submittedName>
</protein>